<protein>
    <submittedName>
        <fullName evidence="1">F-box domain-containing protein</fullName>
    </submittedName>
</protein>
<dbReference type="AlphaFoldDB" id="A0A2A6C364"/>
<evidence type="ECO:0000313" key="1">
    <source>
        <dbReference type="EnsemblMetazoa" id="PPA40396.1"/>
    </source>
</evidence>
<dbReference type="EnsemblMetazoa" id="PPA40396.1">
    <property type="protein sequence ID" value="PPA40396.1"/>
    <property type="gene ID" value="WBGene00278765"/>
</dbReference>
<reference evidence="1" key="2">
    <citation type="submission" date="2022-06" db="UniProtKB">
        <authorList>
            <consortium name="EnsemblMetazoa"/>
        </authorList>
    </citation>
    <scope>IDENTIFICATION</scope>
    <source>
        <strain evidence="1">PS312</strain>
    </source>
</reference>
<dbReference type="InterPro" id="IPR001810">
    <property type="entry name" value="F-box_dom"/>
</dbReference>
<accession>A0A8R1UTF6</accession>
<evidence type="ECO:0000313" key="2">
    <source>
        <dbReference type="Proteomes" id="UP000005239"/>
    </source>
</evidence>
<keyword evidence="2" id="KW-1185">Reference proteome</keyword>
<gene>
    <name evidence="1" type="primary">WBGene00278765</name>
</gene>
<dbReference type="Proteomes" id="UP000005239">
    <property type="component" value="Unassembled WGS sequence"/>
</dbReference>
<reference evidence="2" key="1">
    <citation type="journal article" date="2008" name="Nat. Genet.">
        <title>The Pristionchus pacificus genome provides a unique perspective on nematode lifestyle and parasitism.</title>
        <authorList>
            <person name="Dieterich C."/>
            <person name="Clifton S.W."/>
            <person name="Schuster L.N."/>
            <person name="Chinwalla A."/>
            <person name="Delehaunty K."/>
            <person name="Dinkelacker I."/>
            <person name="Fulton L."/>
            <person name="Fulton R."/>
            <person name="Godfrey J."/>
            <person name="Minx P."/>
            <person name="Mitreva M."/>
            <person name="Roeseler W."/>
            <person name="Tian H."/>
            <person name="Witte H."/>
            <person name="Yang S.P."/>
            <person name="Wilson R.K."/>
            <person name="Sommer R.J."/>
        </authorList>
    </citation>
    <scope>NUCLEOTIDE SEQUENCE [LARGE SCALE GENOMIC DNA]</scope>
    <source>
        <strain evidence="2">PS312</strain>
    </source>
</reference>
<organism evidence="1 2">
    <name type="scientific">Pristionchus pacificus</name>
    <name type="common">Parasitic nematode worm</name>
    <dbReference type="NCBI Taxonomy" id="54126"/>
    <lineage>
        <taxon>Eukaryota</taxon>
        <taxon>Metazoa</taxon>
        <taxon>Ecdysozoa</taxon>
        <taxon>Nematoda</taxon>
        <taxon>Chromadorea</taxon>
        <taxon>Rhabditida</taxon>
        <taxon>Rhabditina</taxon>
        <taxon>Diplogasteromorpha</taxon>
        <taxon>Diplogasteroidea</taxon>
        <taxon>Neodiplogasteridae</taxon>
        <taxon>Pristionchus</taxon>
    </lineage>
</organism>
<proteinExistence type="predicted"/>
<name>A0A2A6C364_PRIPA</name>
<sequence length="183" mass="21352">MNVLSRFIHSFRVEKGPSPLETLPAIPLMKILSYLDENDFFHLKATSSRLWKAIEETKMTIPRRTIEYLCVNTKSAELKRFSHSICVIRAHAGKKTVEWILTHSKLITIRRTANKNKRKSRLILTVDERDFDLLLNRIVNNSMVLGVDLKRDDLQFVLEYDNEIVDTKRVNQIIENAELRTMG</sequence>
<dbReference type="PROSITE" id="PS50181">
    <property type="entry name" value="FBOX"/>
    <property type="match status" value="1"/>
</dbReference>
<accession>A0A2A6C364</accession>